<dbReference type="InterPro" id="IPR005920">
    <property type="entry name" value="HutI"/>
</dbReference>
<dbReference type="PANTHER" id="PTHR42752:SF1">
    <property type="entry name" value="IMIDAZOLONEPROPIONASE-RELATED"/>
    <property type="match status" value="1"/>
</dbReference>
<keyword evidence="6 7" id="KW-0408">Iron</keyword>
<dbReference type="CDD" id="cd01296">
    <property type="entry name" value="Imidazolone-5PH"/>
    <property type="match status" value="1"/>
</dbReference>
<dbReference type="Proteomes" id="UP000663903">
    <property type="component" value="Chromosome"/>
</dbReference>
<reference evidence="9" key="1">
    <citation type="submission" date="2021-03" db="EMBL/GenBank/DDBJ databases">
        <title>Ottowia sp. 27C isolated from the cloaca of a Giant Asian pond turtle (Heosemys grandis).</title>
        <authorList>
            <person name="Spergser J."/>
            <person name="Busse H.-J."/>
        </authorList>
    </citation>
    <scope>NUCLEOTIDE SEQUENCE</scope>
    <source>
        <strain evidence="9">27C</strain>
    </source>
</reference>
<evidence type="ECO:0000313" key="9">
    <source>
        <dbReference type="EMBL" id="QTD45724.1"/>
    </source>
</evidence>
<dbReference type="Gene3D" id="2.30.40.10">
    <property type="entry name" value="Urease, subunit C, domain 1"/>
    <property type="match status" value="1"/>
</dbReference>
<dbReference type="GO" id="GO:0005737">
    <property type="term" value="C:cytoplasm"/>
    <property type="evidence" value="ECO:0007669"/>
    <property type="project" value="UniProtKB-SubCell"/>
</dbReference>
<dbReference type="InterPro" id="IPR032466">
    <property type="entry name" value="Metal_Hydrolase"/>
</dbReference>
<feature type="binding site" evidence="7">
    <location>
        <position position="251"/>
    </location>
    <ligand>
        <name>Fe(3+)</name>
        <dbReference type="ChEBI" id="CHEBI:29034"/>
    </ligand>
</feature>
<dbReference type="NCBIfam" id="TIGR01224">
    <property type="entry name" value="hutI"/>
    <property type="match status" value="1"/>
</dbReference>
<evidence type="ECO:0000256" key="5">
    <source>
        <dbReference type="ARBA" id="ARBA00022833"/>
    </source>
</evidence>
<keyword evidence="10" id="KW-1185">Reference proteome</keyword>
<dbReference type="Gene3D" id="3.20.20.140">
    <property type="entry name" value="Metal-dependent hydrolases"/>
    <property type="match status" value="1"/>
</dbReference>
<feature type="binding site" evidence="7">
    <location>
        <position position="81"/>
    </location>
    <ligand>
        <name>Fe(3+)</name>
        <dbReference type="ChEBI" id="CHEBI:29034"/>
    </ligand>
</feature>
<feature type="binding site" evidence="7">
    <location>
        <position position="254"/>
    </location>
    <ligand>
        <name>4-imidazolone-5-propanoate</name>
        <dbReference type="ChEBI" id="CHEBI:77893"/>
    </ligand>
</feature>
<dbReference type="SUPFAM" id="SSF51338">
    <property type="entry name" value="Composite domain of metallo-dependent hydrolases"/>
    <property type="match status" value="1"/>
</dbReference>
<keyword evidence="5 7" id="KW-0862">Zinc</keyword>
<proteinExistence type="inferred from homology"/>
<dbReference type="InterPro" id="IPR011059">
    <property type="entry name" value="Metal-dep_hydrolase_composite"/>
</dbReference>
<feature type="binding site" evidence="7">
    <location>
        <position position="328"/>
    </location>
    <ligand>
        <name>N-formimidoyl-L-glutamate</name>
        <dbReference type="ChEBI" id="CHEBI:58928"/>
    </ligand>
</feature>
<evidence type="ECO:0000256" key="1">
    <source>
        <dbReference type="ARBA" id="ARBA00012864"/>
    </source>
</evidence>
<comment type="similarity">
    <text evidence="7">Belongs to the metallo-dependent hydrolases superfamily. HutI family.</text>
</comment>
<comment type="pathway">
    <text evidence="7">Amino-acid degradation; L-histidine degradation into L-glutamate; N-formimidoyl-L-glutamate from L-histidine: step 3/3.</text>
</comment>
<name>A0A975H3D7_9BURK</name>
<dbReference type="AlphaFoldDB" id="A0A975H3D7"/>
<comment type="cofactor">
    <cofactor evidence="7">
        <name>Zn(2+)</name>
        <dbReference type="ChEBI" id="CHEBI:29105"/>
    </cofactor>
    <cofactor evidence="7">
        <name>Fe(3+)</name>
        <dbReference type="ChEBI" id="CHEBI:29034"/>
    </cofactor>
    <text evidence="7">Binds 1 zinc or iron ion per subunit.</text>
</comment>
<keyword evidence="4 7" id="KW-0369">Histidine metabolism</keyword>
<feature type="binding site" evidence="7">
    <location>
        <position position="331"/>
    </location>
    <ligand>
        <name>4-imidazolone-5-propanoate</name>
        <dbReference type="ChEBI" id="CHEBI:77893"/>
    </ligand>
</feature>
<feature type="binding site" evidence="7">
    <location>
        <position position="153"/>
    </location>
    <ligand>
        <name>N-formimidoyl-L-glutamate</name>
        <dbReference type="ChEBI" id="CHEBI:58928"/>
    </ligand>
</feature>
<evidence type="ECO:0000313" key="10">
    <source>
        <dbReference type="Proteomes" id="UP000663903"/>
    </source>
</evidence>
<evidence type="ECO:0000256" key="6">
    <source>
        <dbReference type="ARBA" id="ARBA00023004"/>
    </source>
</evidence>
<feature type="binding site" evidence="7">
    <location>
        <position position="326"/>
    </location>
    <ligand>
        <name>Fe(3+)</name>
        <dbReference type="ChEBI" id="CHEBI:29034"/>
    </ligand>
</feature>
<dbReference type="RefSeq" id="WP_208009472.1">
    <property type="nucleotide sequence ID" value="NZ_CP071796.1"/>
</dbReference>
<protein>
    <recommendedName>
        <fullName evidence="1 7">Imidazolonepropionase</fullName>
        <ecNumber evidence="1 7">3.5.2.7</ecNumber>
    </recommendedName>
    <alternativeName>
        <fullName evidence="7">Imidazolone-5-propionate hydrolase</fullName>
    </alternativeName>
</protein>
<feature type="binding site" evidence="7">
    <location>
        <position position="186"/>
    </location>
    <ligand>
        <name>4-imidazolone-5-propanoate</name>
        <dbReference type="ChEBI" id="CHEBI:77893"/>
    </ligand>
</feature>
<comment type="function">
    <text evidence="7">Catalyzes the hydrolytic cleavage of the carbon-nitrogen bond in imidazolone-5-propanoate to yield N-formimidoyl-L-glutamate. It is the third step in the universal histidine degradation pathway.</text>
</comment>
<keyword evidence="7" id="KW-0963">Cytoplasm</keyword>
<evidence type="ECO:0000256" key="2">
    <source>
        <dbReference type="ARBA" id="ARBA00022723"/>
    </source>
</evidence>
<feature type="binding site" evidence="7">
    <location>
        <position position="81"/>
    </location>
    <ligand>
        <name>Zn(2+)</name>
        <dbReference type="ChEBI" id="CHEBI:29105"/>
    </ligand>
</feature>
<dbReference type="EC" id="3.5.2.7" evidence="1 7"/>
<dbReference type="GO" id="GO:0005506">
    <property type="term" value="F:iron ion binding"/>
    <property type="evidence" value="ECO:0007669"/>
    <property type="project" value="UniProtKB-UniRule"/>
</dbReference>
<dbReference type="GO" id="GO:0008270">
    <property type="term" value="F:zinc ion binding"/>
    <property type="evidence" value="ECO:0007669"/>
    <property type="project" value="UniProtKB-UniRule"/>
</dbReference>
<dbReference type="SUPFAM" id="SSF51556">
    <property type="entry name" value="Metallo-dependent hydrolases"/>
    <property type="match status" value="1"/>
</dbReference>
<dbReference type="FunFam" id="3.20.20.140:FF:000007">
    <property type="entry name" value="Imidazolonepropionase"/>
    <property type="match status" value="1"/>
</dbReference>
<feature type="binding site" evidence="7">
    <location>
        <position position="83"/>
    </location>
    <ligand>
        <name>Fe(3+)</name>
        <dbReference type="ChEBI" id="CHEBI:29034"/>
    </ligand>
</feature>
<dbReference type="Pfam" id="PF01979">
    <property type="entry name" value="Amidohydro_1"/>
    <property type="match status" value="1"/>
</dbReference>
<dbReference type="HAMAP" id="MF_00372">
    <property type="entry name" value="HutI"/>
    <property type="match status" value="1"/>
</dbReference>
<dbReference type="PANTHER" id="PTHR42752">
    <property type="entry name" value="IMIDAZOLONEPROPIONASE"/>
    <property type="match status" value="1"/>
</dbReference>
<gene>
    <name evidence="7" type="primary">hutI</name>
    <name evidence="9" type="ORF">J1M35_02020</name>
</gene>
<feature type="binding site" evidence="7">
    <location>
        <position position="83"/>
    </location>
    <ligand>
        <name>Zn(2+)</name>
        <dbReference type="ChEBI" id="CHEBI:29105"/>
    </ligand>
</feature>
<evidence type="ECO:0000256" key="3">
    <source>
        <dbReference type="ARBA" id="ARBA00022801"/>
    </source>
</evidence>
<dbReference type="EMBL" id="CP071796">
    <property type="protein sequence ID" value="QTD45724.1"/>
    <property type="molecule type" value="Genomic_DNA"/>
</dbReference>
<keyword evidence="2 7" id="KW-0479">Metal-binding</keyword>
<accession>A0A975H3D7</accession>
<feature type="binding site" evidence="7">
    <location>
        <position position="330"/>
    </location>
    <ligand>
        <name>N-formimidoyl-L-glutamate</name>
        <dbReference type="ChEBI" id="CHEBI:58928"/>
    </ligand>
</feature>
<sequence length="418" mass="43893">MINSKLLDAPSADGLWHNLRLLDTDALLRGELATTPGVIAVQGGHVAYTGPAEGLPPDLLTRGARHDGGGALVTPGLVDCHTHLIYGGDRAGEFAMRLAGASYEDIARAGGGIVSTVKATRAATEEELFAAAAPRLQALLAEGVSAIEIKSGYGLATAHERKQLRVARRLGAHHGVTVKTTFLGAHALPPEFDARPDDYIDHVCQHMLPELAAEGLIDAVDVFCERIGFTLAQTEQVLRAARLLGLPVKLHAEQLSDMDGAALAARHGALSCDHLEHLSAHGIAAMKEAGSVAVLLPGAYYTLRDTHLPPIAALREAGVPIAISTDHNPGTSPALSLLLMVNMACTLFKLTVAEALAGVTVHAAQALGLQATHGRIAAGMPAHFVLWPLQEPAELAYWLGQRPVCRVVRGGRIVETGV</sequence>
<comment type="subcellular location">
    <subcellularLocation>
        <location evidence="7">Cytoplasm</location>
    </subcellularLocation>
</comment>
<evidence type="ECO:0000256" key="4">
    <source>
        <dbReference type="ARBA" id="ARBA00022808"/>
    </source>
</evidence>
<feature type="binding site" evidence="7">
    <location>
        <position position="251"/>
    </location>
    <ligand>
        <name>Zn(2+)</name>
        <dbReference type="ChEBI" id="CHEBI:29105"/>
    </ligand>
</feature>
<evidence type="ECO:0000259" key="8">
    <source>
        <dbReference type="Pfam" id="PF01979"/>
    </source>
</evidence>
<dbReference type="GO" id="GO:0019556">
    <property type="term" value="P:L-histidine catabolic process to glutamate and formamide"/>
    <property type="evidence" value="ECO:0007669"/>
    <property type="project" value="UniProtKB-UniRule"/>
</dbReference>
<keyword evidence="3 7" id="KW-0378">Hydrolase</keyword>
<dbReference type="InterPro" id="IPR006680">
    <property type="entry name" value="Amidohydro-rel"/>
</dbReference>
<dbReference type="GO" id="GO:0050480">
    <property type="term" value="F:imidazolonepropionase activity"/>
    <property type="evidence" value="ECO:0007669"/>
    <property type="project" value="UniProtKB-UniRule"/>
</dbReference>
<feature type="binding site" evidence="7">
    <location>
        <position position="326"/>
    </location>
    <ligand>
        <name>Zn(2+)</name>
        <dbReference type="ChEBI" id="CHEBI:29105"/>
    </ligand>
</feature>
<feature type="binding site" evidence="7">
    <location>
        <position position="90"/>
    </location>
    <ligand>
        <name>4-imidazolone-5-propanoate</name>
        <dbReference type="ChEBI" id="CHEBI:77893"/>
    </ligand>
</feature>
<feature type="binding site" evidence="7">
    <location>
        <position position="153"/>
    </location>
    <ligand>
        <name>4-imidazolone-5-propanoate</name>
        <dbReference type="ChEBI" id="CHEBI:77893"/>
    </ligand>
</feature>
<dbReference type="KEGG" id="otd:J1M35_02020"/>
<feature type="domain" description="Amidohydrolase-related" evidence="8">
    <location>
        <begin position="72"/>
        <end position="414"/>
    </location>
</feature>
<evidence type="ECO:0000256" key="7">
    <source>
        <dbReference type="HAMAP-Rule" id="MF_00372"/>
    </source>
</evidence>
<comment type="catalytic activity">
    <reaction evidence="7">
        <text>4-imidazolone-5-propanoate + H2O = N-formimidoyl-L-glutamate</text>
        <dbReference type="Rhea" id="RHEA:23660"/>
        <dbReference type="ChEBI" id="CHEBI:15377"/>
        <dbReference type="ChEBI" id="CHEBI:58928"/>
        <dbReference type="ChEBI" id="CHEBI:77893"/>
        <dbReference type="EC" id="3.5.2.7"/>
    </reaction>
</comment>
<organism evidence="9 10">
    <name type="scientific">Ottowia testudinis</name>
    <dbReference type="NCBI Taxonomy" id="2816950"/>
    <lineage>
        <taxon>Bacteria</taxon>
        <taxon>Pseudomonadati</taxon>
        <taxon>Pseudomonadota</taxon>
        <taxon>Betaproteobacteria</taxon>
        <taxon>Burkholderiales</taxon>
        <taxon>Comamonadaceae</taxon>
        <taxon>Ottowia</taxon>
    </lineage>
</organism>